<keyword evidence="2" id="KW-0808">Transferase</keyword>
<organism evidence="2 3">
    <name type="scientific">Mariprofundus ferrinatatus</name>
    <dbReference type="NCBI Taxonomy" id="1921087"/>
    <lineage>
        <taxon>Bacteria</taxon>
        <taxon>Pseudomonadati</taxon>
        <taxon>Pseudomonadota</taxon>
        <taxon>Candidatius Mariprofundia</taxon>
        <taxon>Mariprofundales</taxon>
        <taxon>Mariprofundaceae</taxon>
        <taxon>Mariprofundus</taxon>
    </lineage>
</organism>
<keyword evidence="3" id="KW-1185">Reference proteome</keyword>
<feature type="chain" id="PRO_5014946790" evidence="1">
    <location>
        <begin position="20"/>
        <end position="240"/>
    </location>
</feature>
<protein>
    <submittedName>
        <fullName evidence="2">Putative conserved protein YggE, contains kinase-interacting SIMPL domain</fullName>
    </submittedName>
</protein>
<dbReference type="AlphaFoldDB" id="A0A2K8L4C1"/>
<dbReference type="Proteomes" id="UP000231637">
    <property type="component" value="Chromosome"/>
</dbReference>
<evidence type="ECO:0000313" key="2">
    <source>
        <dbReference type="EMBL" id="ATX81089.1"/>
    </source>
</evidence>
<dbReference type="InterPro" id="IPR052022">
    <property type="entry name" value="26kDa_periplasmic_antigen"/>
</dbReference>
<dbReference type="RefSeq" id="WP_100264606.1">
    <property type="nucleotide sequence ID" value="NZ_CP018800.1"/>
</dbReference>
<dbReference type="Gene3D" id="3.30.110.170">
    <property type="entry name" value="Protein of unknown function (DUF541), domain 1"/>
    <property type="match status" value="1"/>
</dbReference>
<dbReference type="PANTHER" id="PTHR34387:SF1">
    <property type="entry name" value="PERIPLASMIC IMMUNOGENIC PROTEIN"/>
    <property type="match status" value="1"/>
</dbReference>
<dbReference type="Pfam" id="PF04402">
    <property type="entry name" value="SIMPL"/>
    <property type="match status" value="1"/>
</dbReference>
<dbReference type="EMBL" id="CP018800">
    <property type="protein sequence ID" value="ATX81089.1"/>
    <property type="molecule type" value="Genomic_DNA"/>
</dbReference>
<feature type="signal peptide" evidence="1">
    <location>
        <begin position="1"/>
        <end position="19"/>
    </location>
</feature>
<sequence length="240" mass="26784">MRLVLLLSLILLTPVTVQAENGQPAGTRITISATAEAELPNDEVVILYRVEREGKDVNDIRRQVNRITTAIQKRLQLEKGVKVETTSRRMQPVWQYPKNKPRIRSSWHLTQSEQVTSSNLDALPEWLDAIETEGAQLSNLQFRISRSATRKAQDALRMQAIETFRNKAATVTRSLAAKSFRIIRLNSSSQAPQPVVYRSEMAMMAKAADAAPPSLSSGEGMIQITVNGEIEVPFTDFPAK</sequence>
<keyword evidence="2" id="KW-0418">Kinase</keyword>
<reference evidence="2 3" key="1">
    <citation type="submission" date="2016-12" db="EMBL/GenBank/DDBJ databases">
        <title>Isolation and genomic insights into novel planktonic Zetaproteobacteria from stratified waters of the Chesapeake Bay.</title>
        <authorList>
            <person name="McAllister S.M."/>
            <person name="Kato S."/>
            <person name="Chan C.S."/>
            <person name="Chiu B.K."/>
            <person name="Field E.K."/>
        </authorList>
    </citation>
    <scope>NUCLEOTIDE SEQUENCE [LARGE SCALE GENOMIC DNA]</scope>
    <source>
        <strain evidence="2 3">CP-8</strain>
    </source>
</reference>
<evidence type="ECO:0000313" key="3">
    <source>
        <dbReference type="Proteomes" id="UP000231637"/>
    </source>
</evidence>
<dbReference type="InterPro" id="IPR007497">
    <property type="entry name" value="SIMPL/DUF541"/>
</dbReference>
<proteinExistence type="predicted"/>
<keyword evidence="1" id="KW-0732">Signal</keyword>
<dbReference type="GO" id="GO:0016301">
    <property type="term" value="F:kinase activity"/>
    <property type="evidence" value="ECO:0007669"/>
    <property type="project" value="UniProtKB-KW"/>
</dbReference>
<dbReference type="PANTHER" id="PTHR34387">
    <property type="entry name" value="SLR1258 PROTEIN"/>
    <property type="match status" value="1"/>
</dbReference>
<evidence type="ECO:0000256" key="1">
    <source>
        <dbReference type="SAM" id="SignalP"/>
    </source>
</evidence>
<dbReference type="GO" id="GO:0006974">
    <property type="term" value="P:DNA damage response"/>
    <property type="evidence" value="ECO:0007669"/>
    <property type="project" value="TreeGrafter"/>
</dbReference>
<dbReference type="OrthoDB" id="5293978at2"/>
<name>A0A2K8L4C1_9PROT</name>
<gene>
    <name evidence="2" type="ORF">Ga0123462_0211</name>
</gene>
<accession>A0A2K8L4C1</accession>
<dbReference type="KEGG" id="mfn:Ga0123462_0211"/>
<dbReference type="Gene3D" id="3.30.70.2970">
    <property type="entry name" value="Protein of unknown function (DUF541), domain 2"/>
    <property type="match status" value="1"/>
</dbReference>